<accession>V9VZN5</accession>
<dbReference type="RefSeq" id="WP_024088624.1">
    <property type="nucleotide sequence ID" value="NC_023135.1"/>
</dbReference>
<evidence type="ECO:0000313" key="5">
    <source>
        <dbReference type="EMBL" id="AHD02825.1"/>
    </source>
</evidence>
<evidence type="ECO:0000256" key="1">
    <source>
        <dbReference type="ARBA" id="ARBA00004167"/>
    </source>
</evidence>
<keyword evidence="3" id="KW-1133">Transmembrane helix</keyword>
<evidence type="ECO:0000256" key="3">
    <source>
        <dbReference type="ARBA" id="ARBA00022989"/>
    </source>
</evidence>
<keyword evidence="6" id="KW-1185">Reference proteome</keyword>
<dbReference type="HOGENOM" id="CLU_1667209_0_0_5"/>
<evidence type="ECO:0000256" key="4">
    <source>
        <dbReference type="ARBA" id="ARBA00023136"/>
    </source>
</evidence>
<dbReference type="PANTHER" id="PTHR30386:SF26">
    <property type="entry name" value="TRANSPORT PROTEIN COMB"/>
    <property type="match status" value="1"/>
</dbReference>
<dbReference type="Proteomes" id="UP000018780">
    <property type="component" value="Chromosome"/>
</dbReference>
<name>V9VZN5_9RHOB</name>
<keyword evidence="2" id="KW-0812">Transmembrane</keyword>
<gene>
    <name evidence="5" type="ORF">METH_01520</name>
</gene>
<dbReference type="STRING" id="999552.METH_01520"/>
<reference evidence="5 6" key="1">
    <citation type="submission" date="2013-09" db="EMBL/GenBank/DDBJ databases">
        <authorList>
            <consortium name="DOE Joint Genome Institute"/>
            <person name="Klenk H.-P."/>
            <person name="Huntemann M."/>
            <person name="Han J."/>
            <person name="Chen A."/>
            <person name="Kyrpides N."/>
            <person name="Mavromatis K."/>
            <person name="Markowitz V."/>
            <person name="Palaniappan K."/>
            <person name="Ivanova N."/>
            <person name="Schaumberg A."/>
            <person name="Pati A."/>
            <person name="Liolios K."/>
            <person name="Nordberg H.P."/>
            <person name="Cantor M.N."/>
            <person name="Hua S.X."/>
            <person name="Woyke T."/>
        </authorList>
    </citation>
    <scope>NUCLEOTIDE SEQUENCE [LARGE SCALE GENOMIC DNA]</scope>
    <source>
        <strain evidence="5 6">DSM 14336</strain>
    </source>
</reference>
<proteinExistence type="predicted"/>
<organism evidence="5 6">
    <name type="scientific">Leisingera methylohalidivorans DSM 14336</name>
    <dbReference type="NCBI Taxonomy" id="999552"/>
    <lineage>
        <taxon>Bacteria</taxon>
        <taxon>Pseudomonadati</taxon>
        <taxon>Pseudomonadota</taxon>
        <taxon>Alphaproteobacteria</taxon>
        <taxon>Rhodobacterales</taxon>
        <taxon>Roseobacteraceae</taxon>
        <taxon>Leisingera</taxon>
    </lineage>
</organism>
<dbReference type="PANTHER" id="PTHR30386">
    <property type="entry name" value="MEMBRANE FUSION SUBUNIT OF EMRAB-TOLC MULTIDRUG EFFLUX PUMP"/>
    <property type="match status" value="1"/>
</dbReference>
<dbReference type="EMBL" id="CP006773">
    <property type="protein sequence ID" value="AHD02825.1"/>
    <property type="molecule type" value="Genomic_DNA"/>
</dbReference>
<dbReference type="AlphaFoldDB" id="V9VZN5"/>
<dbReference type="InterPro" id="IPR050739">
    <property type="entry name" value="MFP"/>
</dbReference>
<comment type="subcellular location">
    <subcellularLocation>
        <location evidence="1">Membrane</location>
        <topology evidence="1">Single-pass membrane protein</topology>
    </subcellularLocation>
</comment>
<dbReference type="PATRIC" id="fig|999552.6.peg.302"/>
<keyword evidence="4" id="KW-0472">Membrane</keyword>
<dbReference type="KEGG" id="lmd:METH_01520"/>
<evidence type="ECO:0000313" key="6">
    <source>
        <dbReference type="Proteomes" id="UP000018780"/>
    </source>
</evidence>
<evidence type="ECO:0000256" key="2">
    <source>
        <dbReference type="ARBA" id="ARBA00022692"/>
    </source>
</evidence>
<protein>
    <submittedName>
        <fullName evidence="5">Uncharacterized protein</fullName>
    </submittedName>
</protein>
<sequence length="158" mass="16563">MSLIEVREQIDVVTARKRTAESPARKAEYHSGRKGSAARTVVVTEAKLAERGEEIARYRLRAGCGVLITPVDCVVQAVEVDTKGKVIGPGGTVAEIVPDGVELFAEAQIPASRIGGIVPGFEGALTLLTFDASQFGPLADTVVSVSSSSDIPDSREAV</sequence>
<dbReference type="GO" id="GO:0016020">
    <property type="term" value="C:membrane"/>
    <property type="evidence" value="ECO:0007669"/>
    <property type="project" value="UniProtKB-SubCell"/>
</dbReference>